<keyword evidence="8" id="KW-1185">Reference proteome</keyword>
<evidence type="ECO:0000256" key="4">
    <source>
        <dbReference type="ARBA" id="ARBA00022989"/>
    </source>
</evidence>
<gene>
    <name evidence="7" type="ORF">DK847_01095</name>
</gene>
<name>A0A2W2ASY5_9HYPH</name>
<keyword evidence="5 6" id="KW-0472">Membrane</keyword>
<keyword evidence="2" id="KW-1003">Cell membrane</keyword>
<organism evidence="7 8">
    <name type="scientific">Aestuariivirga litoralis</name>
    <dbReference type="NCBI Taxonomy" id="2650924"/>
    <lineage>
        <taxon>Bacteria</taxon>
        <taxon>Pseudomonadati</taxon>
        <taxon>Pseudomonadota</taxon>
        <taxon>Alphaproteobacteria</taxon>
        <taxon>Hyphomicrobiales</taxon>
        <taxon>Aestuariivirgaceae</taxon>
        <taxon>Aestuariivirga</taxon>
    </lineage>
</organism>
<feature type="transmembrane region" description="Helical" evidence="6">
    <location>
        <begin position="66"/>
        <end position="85"/>
    </location>
</feature>
<feature type="transmembrane region" description="Helical" evidence="6">
    <location>
        <begin position="305"/>
        <end position="323"/>
    </location>
</feature>
<keyword evidence="4 6" id="KW-1133">Transmembrane helix</keyword>
<evidence type="ECO:0000256" key="3">
    <source>
        <dbReference type="ARBA" id="ARBA00022692"/>
    </source>
</evidence>
<dbReference type="Pfam" id="PF03739">
    <property type="entry name" value="LptF_LptG"/>
    <property type="match status" value="1"/>
</dbReference>
<feature type="transmembrane region" description="Helical" evidence="6">
    <location>
        <begin position="280"/>
        <end position="298"/>
    </location>
</feature>
<feature type="transmembrane region" description="Helical" evidence="6">
    <location>
        <begin position="339"/>
        <end position="358"/>
    </location>
</feature>
<evidence type="ECO:0000313" key="7">
    <source>
        <dbReference type="EMBL" id="PZF78445.1"/>
    </source>
</evidence>
<evidence type="ECO:0000313" key="8">
    <source>
        <dbReference type="Proteomes" id="UP000248795"/>
    </source>
</evidence>
<dbReference type="PANTHER" id="PTHR33529:SF2">
    <property type="entry name" value="LIPOPOLYSACCHARIDE EXPORT SYSTEM PERMEASE PROTEIN LPTG"/>
    <property type="match status" value="1"/>
</dbReference>
<dbReference type="InterPro" id="IPR005495">
    <property type="entry name" value="LptG/LptF_permease"/>
</dbReference>
<evidence type="ECO:0000256" key="2">
    <source>
        <dbReference type="ARBA" id="ARBA00022475"/>
    </source>
</evidence>
<protein>
    <recommendedName>
        <fullName evidence="9">LPS export ABC transporter permease LptG</fullName>
    </recommendedName>
</protein>
<dbReference type="Proteomes" id="UP000248795">
    <property type="component" value="Unassembled WGS sequence"/>
</dbReference>
<sequence length="363" mass="40190">MGNNVMMKILGWMLNRMVAIRFFGILFGISFFVLSLDVLTNAKDLQALRPNDMTILLQYMLYRAPSVLVNYMGISMLLAMLLSLTELSYRNEMAAMWAAGVSPARIIIMLLPLAFVAGGLNFVLSDSAIPATTPQLRDWGIGDYGAEKLKLGEKDPIWMRAGPDILRAGSANGDSTRLNDVIIFRRDDQGLLREQIYAKSAALDEGRWTLTKVLVYYRDNLQPSRLDTLVYSGNMKPAQAGARSGAPEDMALTELFYFMDNQGFGIRPVWVYETWANKRISLFFSGLLMMGLCIPLATRFRRGGGLGALFAVGVGIGFVYFIVDGISLTMGELGFVKPWLAAWLPILAFGSLAVVMTLRSETV</sequence>
<accession>A0A2W2ASY5</accession>
<evidence type="ECO:0000256" key="5">
    <source>
        <dbReference type="ARBA" id="ARBA00023136"/>
    </source>
</evidence>
<reference evidence="8" key="1">
    <citation type="submission" date="2018-06" db="EMBL/GenBank/DDBJ databases">
        <title>Aestuariibacter litoralis strain KCTC 52945T.</title>
        <authorList>
            <person name="Li X."/>
            <person name="Salam N."/>
            <person name="Li J.-L."/>
            <person name="Chen Y.-M."/>
            <person name="Yang Z.-W."/>
            <person name="Zhang L.-Y."/>
            <person name="Han M.-X."/>
            <person name="Xiao M."/>
            <person name="Li W.-J."/>
        </authorList>
    </citation>
    <scope>NUCLEOTIDE SEQUENCE [LARGE SCALE GENOMIC DNA]</scope>
    <source>
        <strain evidence="8">KCTC 52945</strain>
    </source>
</reference>
<keyword evidence="3 6" id="KW-0812">Transmembrane</keyword>
<proteinExistence type="predicted"/>
<dbReference type="PANTHER" id="PTHR33529">
    <property type="entry name" value="SLR0882 PROTEIN-RELATED"/>
    <property type="match status" value="1"/>
</dbReference>
<dbReference type="EMBL" id="QKVK01000001">
    <property type="protein sequence ID" value="PZF78445.1"/>
    <property type="molecule type" value="Genomic_DNA"/>
</dbReference>
<evidence type="ECO:0008006" key="9">
    <source>
        <dbReference type="Google" id="ProtNLM"/>
    </source>
</evidence>
<dbReference type="GO" id="GO:0015920">
    <property type="term" value="P:lipopolysaccharide transport"/>
    <property type="evidence" value="ECO:0007669"/>
    <property type="project" value="TreeGrafter"/>
</dbReference>
<dbReference type="AlphaFoldDB" id="A0A2W2ASY5"/>
<dbReference type="GO" id="GO:0043190">
    <property type="term" value="C:ATP-binding cassette (ABC) transporter complex"/>
    <property type="evidence" value="ECO:0007669"/>
    <property type="project" value="TreeGrafter"/>
</dbReference>
<evidence type="ECO:0000256" key="6">
    <source>
        <dbReference type="SAM" id="Phobius"/>
    </source>
</evidence>
<comment type="caution">
    <text evidence="7">The sequence shown here is derived from an EMBL/GenBank/DDBJ whole genome shotgun (WGS) entry which is preliminary data.</text>
</comment>
<evidence type="ECO:0000256" key="1">
    <source>
        <dbReference type="ARBA" id="ARBA00004651"/>
    </source>
</evidence>
<comment type="subcellular location">
    <subcellularLocation>
        <location evidence="1">Cell membrane</location>
        <topology evidence="1">Multi-pass membrane protein</topology>
    </subcellularLocation>
</comment>